<dbReference type="OrthoDB" id="9794954at2"/>
<dbReference type="InterPro" id="IPR017896">
    <property type="entry name" value="4Fe4S_Fe-S-bd"/>
</dbReference>
<name>A0A1M6I3S6_9FIRM</name>
<accession>A0A1M6I3S6</accession>
<evidence type="ECO:0000313" key="3">
    <source>
        <dbReference type="Proteomes" id="UP000184342"/>
    </source>
</evidence>
<feature type="domain" description="4Fe-4S ferredoxin-type" evidence="1">
    <location>
        <begin position="28"/>
        <end position="58"/>
    </location>
</feature>
<keyword evidence="3" id="KW-1185">Reference proteome</keyword>
<sequence length="172" mass="18843">MHAVRNINLCTKDCLCLYVCPTGATDTETGQIDASKCLEGCRMCVDACPSHAISLIPEEFPPQQGKTDSVRNSLLSLAESKVKQERIAADIEENADNPILRQFAAALKASNRLMAEDLLRETGYMLPQSRNVRDLLGALLNTDQPEGFPKEAVEKLLEILIKANNKGGDNNE</sequence>
<dbReference type="STRING" id="1122934.SAMN02745691_01668"/>
<evidence type="ECO:0000259" key="1">
    <source>
        <dbReference type="PROSITE" id="PS51379"/>
    </source>
</evidence>
<evidence type="ECO:0000313" key="2">
    <source>
        <dbReference type="EMBL" id="SHJ29093.1"/>
    </source>
</evidence>
<gene>
    <name evidence="2" type="ORF">SAMN02745691_01668</name>
</gene>
<dbReference type="Proteomes" id="UP000184342">
    <property type="component" value="Unassembled WGS sequence"/>
</dbReference>
<dbReference type="SUPFAM" id="SSF54862">
    <property type="entry name" value="4Fe-4S ferredoxins"/>
    <property type="match status" value="1"/>
</dbReference>
<dbReference type="PROSITE" id="PS51379">
    <property type="entry name" value="4FE4S_FER_2"/>
    <property type="match status" value="1"/>
</dbReference>
<dbReference type="Gene3D" id="3.30.70.20">
    <property type="match status" value="1"/>
</dbReference>
<organism evidence="2 3">
    <name type="scientific">Parasporobacterium paucivorans DSM 15970</name>
    <dbReference type="NCBI Taxonomy" id="1122934"/>
    <lineage>
        <taxon>Bacteria</taxon>
        <taxon>Bacillati</taxon>
        <taxon>Bacillota</taxon>
        <taxon>Clostridia</taxon>
        <taxon>Lachnospirales</taxon>
        <taxon>Lachnospiraceae</taxon>
        <taxon>Parasporobacterium</taxon>
    </lineage>
</organism>
<proteinExistence type="predicted"/>
<dbReference type="AlphaFoldDB" id="A0A1M6I3S6"/>
<dbReference type="EMBL" id="FQYT01000017">
    <property type="protein sequence ID" value="SHJ29093.1"/>
    <property type="molecule type" value="Genomic_DNA"/>
</dbReference>
<reference evidence="2 3" key="1">
    <citation type="submission" date="2016-11" db="EMBL/GenBank/DDBJ databases">
        <authorList>
            <person name="Jaros S."/>
            <person name="Januszkiewicz K."/>
            <person name="Wedrychowicz H."/>
        </authorList>
    </citation>
    <scope>NUCLEOTIDE SEQUENCE [LARGE SCALE GENOMIC DNA]</scope>
    <source>
        <strain evidence="2 3">DSM 15970</strain>
    </source>
</reference>
<protein>
    <recommendedName>
        <fullName evidence="1">4Fe-4S ferredoxin-type domain-containing protein</fullName>
    </recommendedName>
</protein>
<dbReference type="RefSeq" id="WP_073993964.1">
    <property type="nucleotide sequence ID" value="NZ_FQYT01000017.1"/>
</dbReference>